<dbReference type="GO" id="GO:0008017">
    <property type="term" value="F:microtubule binding"/>
    <property type="evidence" value="ECO:0007669"/>
    <property type="project" value="InterPro"/>
</dbReference>
<feature type="region of interest" description="Disordered" evidence="2">
    <location>
        <begin position="629"/>
        <end position="648"/>
    </location>
</feature>
<feature type="compositionally biased region" description="Basic and acidic residues" evidence="2">
    <location>
        <begin position="1442"/>
        <end position="1456"/>
    </location>
</feature>
<evidence type="ECO:0000256" key="2">
    <source>
        <dbReference type="SAM" id="MobiDB-lite"/>
    </source>
</evidence>
<organism evidence="4 5">
    <name type="scientific">Pelobates cultripes</name>
    <name type="common">Western spadefoot toad</name>
    <dbReference type="NCBI Taxonomy" id="61616"/>
    <lineage>
        <taxon>Eukaryota</taxon>
        <taxon>Metazoa</taxon>
        <taxon>Chordata</taxon>
        <taxon>Craniata</taxon>
        <taxon>Vertebrata</taxon>
        <taxon>Euteleostomi</taxon>
        <taxon>Amphibia</taxon>
        <taxon>Batrachia</taxon>
        <taxon>Anura</taxon>
        <taxon>Pelobatoidea</taxon>
        <taxon>Pelobatidae</taxon>
        <taxon>Pelobates</taxon>
    </lineage>
</organism>
<evidence type="ECO:0000259" key="3">
    <source>
        <dbReference type="PROSITE" id="PS50245"/>
    </source>
</evidence>
<feature type="compositionally biased region" description="Polar residues" evidence="2">
    <location>
        <begin position="1964"/>
        <end position="1978"/>
    </location>
</feature>
<feature type="compositionally biased region" description="Low complexity" evidence="2">
    <location>
        <begin position="921"/>
        <end position="949"/>
    </location>
</feature>
<feature type="compositionally biased region" description="Low complexity" evidence="2">
    <location>
        <begin position="1385"/>
        <end position="1399"/>
    </location>
</feature>
<dbReference type="InterPro" id="IPR028750">
    <property type="entry name" value="CEP350/CC187"/>
</dbReference>
<feature type="region of interest" description="Disordered" evidence="2">
    <location>
        <begin position="660"/>
        <end position="701"/>
    </location>
</feature>
<feature type="compositionally biased region" description="Polar residues" evidence="2">
    <location>
        <begin position="2395"/>
        <end position="2417"/>
    </location>
</feature>
<feature type="compositionally biased region" description="Low complexity" evidence="2">
    <location>
        <begin position="2042"/>
        <end position="2056"/>
    </location>
</feature>
<feature type="compositionally biased region" description="Basic and acidic residues" evidence="2">
    <location>
        <begin position="301"/>
        <end position="317"/>
    </location>
</feature>
<feature type="compositionally biased region" description="Basic and acidic residues" evidence="2">
    <location>
        <begin position="1478"/>
        <end position="1488"/>
    </location>
</feature>
<dbReference type="PANTHER" id="PTHR13958:SF3">
    <property type="entry name" value="CAP-GLY DOMAIN-CONTAINING PROTEIN-RELATED"/>
    <property type="match status" value="1"/>
</dbReference>
<feature type="compositionally biased region" description="Low complexity" evidence="2">
    <location>
        <begin position="2070"/>
        <end position="2084"/>
    </location>
</feature>
<dbReference type="GO" id="GO:0034453">
    <property type="term" value="P:microtubule anchoring"/>
    <property type="evidence" value="ECO:0007669"/>
    <property type="project" value="InterPro"/>
</dbReference>
<sequence length="2706" mass="302469">MAEKSAWMIQTICQLPTQGKETIQELSKAWKTISNTNAALRRLEEKLDVGPTRGAVCDPFMETKKPPSSAMRKVSRKDGRYSESSNNYISKSSNPSKAGREKLSRSPLRATTLESNVKKTSHVVFREPLESYRDSASALSTAKERSTVRLSSGLNAGGSEQRDFDSTRSSAVDDTAVRYLNDQPAIDALEWRVPTPHSGASEFTFQTDYARTGPLDAAQQSLSFSPSSNRLEALKRRQPDPKLDKLKERIRRQWELSGERHAGDRIPSATNFTETISSVKTRKVTSAPPPPVYPGFNPAEMKVRTPDGKLLQEEEFKNLSPHLRASLMPTSQDLSTNDDKSRSKRPSRPVRKVQRLPGGVGTGSPENKSGHIISTSSWRDGQKLVKQILGPAPKVEKSSKNMSMDRHDSKLTLSVDGQLDRKPKSAERDASKRTVSTERQKEKQPKSSDRQTVKRSISKETQDDDRDRSSKSATSQLHDNIDNSARDPSGNTKSHVLLGENKHQTEPTDVKTDFLPLEIRGILNDLQLDSTVDVAKQTRSRSHSPTKRKPDKAHLKEEPPISSKKRHYDTEQVRQYILRQQEERKKKQKEQREAQRQAEEQKNKRLQELYQKQKEAFSKARSVAFEPHESIQPIPSQSLDPSAPRPQDLRSTLLLGQAWPDLSEQEKQVKPLYQPSGESDKENKCQERPPSASSSSDLSLSEPLQPLLRSDLMDTYCLQPDRLISKGSLPQSQSAGGTGMLSQLFTLPRDVESLIHLKKTTSTTIPETQRKGLQGKMSSNFRSNLDRIENLKATAVSLSSRIENEAKKLAGGSPSLPSNWNADVEPKHEIKTAWKKPDSPPEREASEDIFSARLQRMLGTCTSNFSQRDLPGANSLYKMIPDDFHQVITSPGICEVRNEETPLIQTDRLFDLHHNISPKASISQISSTSSISEGPLLSEGSLSEGEGASPQAGSPINPAETLRNKEFCARDSSSYAPLVEFQREATKYPPLSSSNIGSQVRGPWEELSKGSPHSVINIFTKSYQLFGKGLDEQSGKGSPEIQPPYGHASSQDSVSYVDDFISPSASESTSDIQKVLQQSVDSNASSIKEELPLVKSRSEVASSHSSGSRSAASSPGSASSQRLNKHRKGQQNLSSQNSLVHDHSSSGSEHRSQGNKRNPTMSPPGKEHLIGSDATESTTGELSPRSMSSEISLRSNRSSVTDAVAQPPISPRPSTTPGLGVQASVAATGSDQGTMRFSPAVLHQRMSTELNYLSAMEESVRQLCDMERARGISLAQQETISLAQILKAQQQRHEQSMAALRQQAEQEAQESLRQLEEARQKAAQTHTEMLQRFQKTMETSAPQKTKSQEEMDRGSVSSISPEPTVTSLVDLPNRFRQHGTRKKGSSPLLSSQSSSSPSSFGEPPHRGTEQHSEPAPVMEATVSHSEVEESISEELPSLSRSVLEEKSVSFENKETSSADPVSEEGIEEQSFRSLLPSEAHRRGSLERQRSHRHESDEESTPDKELSGPFSSGQDSFWRFTMEMVRQYMQEGEMRSAHQAALLRLRQKALKDKTKAELAWLEHQKRRLRDKGEDDKMPPLRKRQRGLLLRLQQEQAEIKRLQEANKAARRERQLILKQQEEIQRIQNSTLRLQEKLKSAENGQLELPSEGDVQPSPASTQLPSDAESRSPSPVSVSGSETSSIMQKLRKMHSHMDAKFLTKREQQLVQRRLHAQELLEWKKRLDAEEIEIRRIEKQALAAWDNQRAKTKSPEVLNTTEEQVSIEGSPGLLSSTIPTKAPGSPTSAYVPSETVEHSSIAEQLEQSEDHSSISEEMASSFQSKGSTQKQSKSFNSGKESLKSAAQQAHITLRPHQLSQTWSEESLSVAHSETTSDQSDIECRIKALKDELRKRKSVVDNLKKEQKRRHKERLKAQEAILLKQLQSYDEFILKTQAELSREQGAVPNAKSSAQTTVDSREPVGVIPESIQSSDGTPTYNSANENEHHVEPSTKAFGIFSQETSQKRRRETEAESFLKQSVQGLPSLSANEDVCVHEPRSPSHRDNVSYSTHSSPVSSIHSEVPEEMLETRSDHSVSPLPVLSLNLKSPTPDENLQREHSYSEDFEESSPTKHSVGETPRDERELSYATTPGRDLPSEVLDEHDEEHLECRSSSPILLELLETTPASEESKPSFDITDPLADFQLGNRVLVSGVQPGILRYKGETHFAKGVWAGVELDKSEGNNDGAHEGKRYFSCLNQHGIFAPPHKISHLLVENENLHESEDHISPDKKYLEQKEELDGFHSPTFGDVPENNILEISSLKSNVSSVSEVSTKALEEQFHPCDLKVDISEQISADKDNSLTPQLPLLDILDSEKEQLLTIRAQAPELNTLSESLLKFCLKDTVACLQNIRKQRADKILQSNQDLQSSPTTSDIQSDNNTPNEDLHLHLVPAYNTISKQDVEEFEPSHNLLTVLGEEPDWFDEDFGLSSRKAQKREMEKSMSAELTPEPCLVVPLPEPAPKPILPVPQPEPLMAVPHTVPEVEQLVQVAADELWRWKQLGGDLQKIRTSYTQAGEEDHNTAVCAYKAIVFDLTLQIFDDICSPDPRGSQPPWKKPPRVSPLYARRVRDPHNIEEVKSFLTDEVLSLLSLKKTHNHKTDWQRMMKFGRKKRDRVDHILVQELHEEEAQWVNYDEDELFVKMQLADGIFDALIRDTVQVLQRIQEKKNVTLLV</sequence>
<feature type="compositionally biased region" description="Low complexity" evidence="2">
    <location>
        <begin position="1183"/>
        <end position="1199"/>
    </location>
</feature>
<feature type="compositionally biased region" description="Polar residues" evidence="2">
    <location>
        <begin position="1130"/>
        <end position="1139"/>
    </location>
</feature>
<name>A0AAD1SY94_PELCU</name>
<feature type="compositionally biased region" description="Polar residues" evidence="2">
    <location>
        <begin position="1355"/>
        <end position="1367"/>
    </location>
</feature>
<dbReference type="InterPro" id="IPR000938">
    <property type="entry name" value="CAP-Gly_domain"/>
</dbReference>
<feature type="compositionally biased region" description="Low complexity" evidence="2">
    <location>
        <begin position="82"/>
        <end position="96"/>
    </location>
</feature>
<feature type="compositionally biased region" description="Basic and acidic residues" evidence="2">
    <location>
        <begin position="418"/>
        <end position="470"/>
    </location>
</feature>
<feature type="compositionally biased region" description="Low complexity" evidence="2">
    <location>
        <begin position="1667"/>
        <end position="1681"/>
    </location>
</feature>
<feature type="region of interest" description="Disordered" evidence="2">
    <location>
        <begin position="281"/>
        <end position="511"/>
    </location>
</feature>
<feature type="compositionally biased region" description="Basic and acidic residues" evidence="2">
    <location>
        <begin position="2029"/>
        <end position="2041"/>
    </location>
</feature>
<feature type="region of interest" description="Disordered" evidence="2">
    <location>
        <begin position="525"/>
        <end position="613"/>
    </location>
</feature>
<feature type="region of interest" description="Disordered" evidence="2">
    <location>
        <begin position="1643"/>
        <end position="1682"/>
    </location>
</feature>
<feature type="region of interest" description="Disordered" evidence="2">
    <location>
        <begin position="1296"/>
        <end position="1511"/>
    </location>
</feature>
<feature type="compositionally biased region" description="Polar residues" evidence="2">
    <location>
        <begin position="1768"/>
        <end position="1785"/>
    </location>
</feature>
<feature type="compositionally biased region" description="Basic and acidic residues" evidence="2">
    <location>
        <begin position="394"/>
        <end position="410"/>
    </location>
</feature>
<feature type="compositionally biased region" description="Low complexity" evidence="2">
    <location>
        <begin position="1099"/>
        <end position="1120"/>
    </location>
</feature>
<feature type="region of interest" description="Disordered" evidence="2">
    <location>
        <begin position="1030"/>
        <end position="1053"/>
    </location>
</feature>
<feature type="domain" description="CAP-Gly" evidence="3">
    <location>
        <begin position="2198"/>
        <end position="2240"/>
    </location>
</feature>
<feature type="region of interest" description="Disordered" evidence="2">
    <location>
        <begin position="1743"/>
        <end position="1870"/>
    </location>
</feature>
<feature type="compositionally biased region" description="Basic residues" evidence="2">
    <location>
        <begin position="538"/>
        <end position="551"/>
    </location>
</feature>
<feature type="region of interest" description="Disordered" evidence="2">
    <location>
        <begin position="51"/>
        <end position="114"/>
    </location>
</feature>
<feature type="region of interest" description="Disordered" evidence="2">
    <location>
        <begin position="2029"/>
        <end position="2132"/>
    </location>
</feature>
<feature type="compositionally biased region" description="Polar residues" evidence="2">
    <location>
        <begin position="1852"/>
        <end position="1870"/>
    </location>
</feature>
<feature type="compositionally biased region" description="Low complexity" evidence="2">
    <location>
        <begin position="1298"/>
        <end position="1312"/>
    </location>
</feature>
<feature type="compositionally biased region" description="Low complexity" evidence="2">
    <location>
        <begin position="689"/>
        <end position="701"/>
    </location>
</feature>
<dbReference type="SMART" id="SM01052">
    <property type="entry name" value="CAP_GLY"/>
    <property type="match status" value="1"/>
</dbReference>
<feature type="compositionally biased region" description="Basic and acidic residues" evidence="2">
    <location>
        <begin position="580"/>
        <end position="613"/>
    </location>
</feature>
<dbReference type="PROSITE" id="PS50245">
    <property type="entry name" value="CAP_GLY_2"/>
    <property type="match status" value="1"/>
</dbReference>
<gene>
    <name evidence="4" type="ORF">PECUL_23A058908</name>
</gene>
<evidence type="ECO:0000313" key="5">
    <source>
        <dbReference type="Proteomes" id="UP001295444"/>
    </source>
</evidence>
<dbReference type="Pfam" id="PF01302">
    <property type="entry name" value="CAP_GLY"/>
    <property type="match status" value="1"/>
</dbReference>
<reference evidence="4" key="1">
    <citation type="submission" date="2022-03" db="EMBL/GenBank/DDBJ databases">
        <authorList>
            <person name="Alioto T."/>
            <person name="Alioto T."/>
            <person name="Gomez Garrido J."/>
        </authorList>
    </citation>
    <scope>NUCLEOTIDE SEQUENCE</scope>
</reference>
<feature type="coiled-coil region" evidence="1">
    <location>
        <begin position="1550"/>
        <end position="1641"/>
    </location>
</feature>
<dbReference type="EMBL" id="OW240919">
    <property type="protein sequence ID" value="CAH2311408.1"/>
    <property type="molecule type" value="Genomic_DNA"/>
</dbReference>
<feature type="compositionally biased region" description="Polar residues" evidence="2">
    <location>
        <begin position="1322"/>
        <end position="1345"/>
    </location>
</feature>
<dbReference type="PANTHER" id="PTHR13958">
    <property type="entry name" value="CENTROSOME-ASSOCIATED PROTEIN 350"/>
    <property type="match status" value="1"/>
</dbReference>
<feature type="compositionally biased region" description="Polar residues" evidence="2">
    <location>
        <begin position="1830"/>
        <end position="1845"/>
    </location>
</feature>
<evidence type="ECO:0000313" key="4">
    <source>
        <dbReference type="EMBL" id="CAH2311408.1"/>
    </source>
</evidence>
<feature type="region of interest" description="Disordered" evidence="2">
    <location>
        <begin position="989"/>
        <end position="1009"/>
    </location>
</feature>
<keyword evidence="1" id="KW-0175">Coiled coil</keyword>
<dbReference type="Gene3D" id="2.30.30.190">
    <property type="entry name" value="CAP Gly-rich-like domain"/>
    <property type="match status" value="1"/>
</dbReference>
<feature type="compositionally biased region" description="Polar residues" evidence="2">
    <location>
        <begin position="364"/>
        <end position="379"/>
    </location>
</feature>
<feature type="compositionally biased region" description="Basic and acidic residues" evidence="2">
    <location>
        <begin position="1403"/>
        <end position="1412"/>
    </location>
</feature>
<accession>A0AAD1SY94</accession>
<feature type="compositionally biased region" description="Basic and acidic residues" evidence="2">
    <location>
        <begin position="678"/>
        <end position="687"/>
    </location>
</feature>
<feature type="region of interest" description="Disordered" evidence="2">
    <location>
        <begin position="1083"/>
        <end position="1221"/>
    </location>
</feature>
<feature type="region of interest" description="Disordered" evidence="2">
    <location>
        <begin position="1962"/>
        <end position="2012"/>
    </location>
</feature>
<feature type="compositionally biased region" description="Basic residues" evidence="2">
    <location>
        <begin position="342"/>
        <end position="354"/>
    </location>
</feature>
<feature type="region of interest" description="Disordered" evidence="2">
    <location>
        <begin position="921"/>
        <end position="960"/>
    </location>
</feature>
<feature type="compositionally biased region" description="Low complexity" evidence="2">
    <location>
        <begin position="1815"/>
        <end position="1829"/>
    </location>
</feature>
<evidence type="ECO:0000256" key="1">
    <source>
        <dbReference type="SAM" id="Coils"/>
    </source>
</evidence>
<proteinExistence type="predicted"/>
<feature type="compositionally biased region" description="Basic and acidic residues" evidence="2">
    <location>
        <begin position="1140"/>
        <end position="1152"/>
    </location>
</feature>
<feature type="compositionally biased region" description="Basic and acidic residues" evidence="2">
    <location>
        <begin position="1087"/>
        <end position="1098"/>
    </location>
</feature>
<feature type="compositionally biased region" description="Basic residues" evidence="2">
    <location>
        <begin position="1375"/>
        <end position="1384"/>
    </location>
</feature>
<keyword evidence="5" id="KW-1185">Reference proteome</keyword>
<feature type="compositionally biased region" description="Basic and acidic residues" evidence="2">
    <location>
        <begin position="500"/>
        <end position="511"/>
    </location>
</feature>
<dbReference type="PROSITE" id="PS00845">
    <property type="entry name" value="CAP_GLY_1"/>
    <property type="match status" value="1"/>
</dbReference>
<dbReference type="SUPFAM" id="SSF74924">
    <property type="entry name" value="Cap-Gly domain"/>
    <property type="match status" value="1"/>
</dbReference>
<protein>
    <recommendedName>
        <fullName evidence="3">CAP-Gly domain-containing protein</fullName>
    </recommendedName>
</protein>
<dbReference type="GO" id="GO:0005813">
    <property type="term" value="C:centrosome"/>
    <property type="evidence" value="ECO:0007669"/>
    <property type="project" value="InterPro"/>
</dbReference>
<feature type="compositionally biased region" description="Basic and acidic residues" evidence="2">
    <location>
        <begin position="2109"/>
        <end position="2120"/>
    </location>
</feature>
<dbReference type="Proteomes" id="UP001295444">
    <property type="component" value="Chromosome 08"/>
</dbReference>
<feature type="region of interest" description="Disordered" evidence="2">
    <location>
        <begin position="2395"/>
        <end position="2419"/>
    </location>
</feature>
<dbReference type="InterPro" id="IPR036859">
    <property type="entry name" value="CAP-Gly_dom_sf"/>
</dbReference>